<feature type="compositionally biased region" description="Polar residues" evidence="1">
    <location>
        <begin position="41"/>
        <end position="53"/>
    </location>
</feature>
<reference evidence="2 3" key="1">
    <citation type="submission" date="2023-11" db="EMBL/GenBank/DDBJ databases">
        <title>Halocaridina rubra genome assembly.</title>
        <authorList>
            <person name="Smith C."/>
        </authorList>
    </citation>
    <scope>NUCLEOTIDE SEQUENCE [LARGE SCALE GENOMIC DNA]</scope>
    <source>
        <strain evidence="2">EP-1</strain>
        <tissue evidence="2">Whole</tissue>
    </source>
</reference>
<evidence type="ECO:0000313" key="3">
    <source>
        <dbReference type="Proteomes" id="UP001381693"/>
    </source>
</evidence>
<gene>
    <name evidence="2" type="ORF">SK128_003006</name>
</gene>
<feature type="non-terminal residue" evidence="2">
    <location>
        <position position="110"/>
    </location>
</feature>
<dbReference type="EMBL" id="JAXCGZ010000058">
    <property type="protein sequence ID" value="KAK7086883.1"/>
    <property type="molecule type" value="Genomic_DNA"/>
</dbReference>
<keyword evidence="3" id="KW-1185">Reference proteome</keyword>
<sequence>MVVLGGAGFDPTYVVRPHDLSPMSTGRSPILNTRRIFTIDQPNTFPNPISRRSSLPDGDAERQNTMLTSSVTKDTLMETRGVPIQDEIIPLCDLTQQPLDHLATQFSRKK</sequence>
<evidence type="ECO:0000256" key="1">
    <source>
        <dbReference type="SAM" id="MobiDB-lite"/>
    </source>
</evidence>
<organism evidence="2 3">
    <name type="scientific">Halocaridina rubra</name>
    <name type="common">Hawaiian red shrimp</name>
    <dbReference type="NCBI Taxonomy" id="373956"/>
    <lineage>
        <taxon>Eukaryota</taxon>
        <taxon>Metazoa</taxon>
        <taxon>Ecdysozoa</taxon>
        <taxon>Arthropoda</taxon>
        <taxon>Crustacea</taxon>
        <taxon>Multicrustacea</taxon>
        <taxon>Malacostraca</taxon>
        <taxon>Eumalacostraca</taxon>
        <taxon>Eucarida</taxon>
        <taxon>Decapoda</taxon>
        <taxon>Pleocyemata</taxon>
        <taxon>Caridea</taxon>
        <taxon>Atyoidea</taxon>
        <taxon>Atyidae</taxon>
        <taxon>Halocaridina</taxon>
    </lineage>
</organism>
<protein>
    <submittedName>
        <fullName evidence="2">Uncharacterized protein</fullName>
    </submittedName>
</protein>
<feature type="region of interest" description="Disordered" evidence="1">
    <location>
        <begin position="41"/>
        <end position="63"/>
    </location>
</feature>
<comment type="caution">
    <text evidence="2">The sequence shown here is derived from an EMBL/GenBank/DDBJ whole genome shotgun (WGS) entry which is preliminary data.</text>
</comment>
<name>A0AAN9FUI0_HALRR</name>
<accession>A0AAN9FUI0</accession>
<evidence type="ECO:0000313" key="2">
    <source>
        <dbReference type="EMBL" id="KAK7086883.1"/>
    </source>
</evidence>
<dbReference type="AlphaFoldDB" id="A0AAN9FUI0"/>
<proteinExistence type="predicted"/>
<dbReference type="Proteomes" id="UP001381693">
    <property type="component" value="Unassembled WGS sequence"/>
</dbReference>